<dbReference type="Gene3D" id="2.170.270.10">
    <property type="entry name" value="SET domain"/>
    <property type="match status" value="1"/>
</dbReference>
<sequence length="392" mass="44215">PSTPSPGPTSQDQLQSFKVVVPSPSRQLRTEIASAQRITSEVPTGLSEKYYPTDAYEERALKGAYPKSKRVNRAEIPFEIGTPGPFLTSRPEVNLQLQRSLQRKLSAIKGPAVTFAATDQKLLAQFENFEFINSNLLRKGVQPAPDEFHGGCSCAMVCDPSRCTCLETEEDDSKKTIIPYERAKDDARLMVLTPEFMKRNMMISECGSRCDCNAGCWNRVVQSGRRIRLEIFHTDNRGFGLRSPDHIRAGQFIDCYLGEVITKDAADVREELCMARHGHSYLFGLDWFDDTVEEEDMFVIDGQKFGAPTRFMNHSCNPNCRMFPATRNQADQRLYDLAFFSLKDIPPLTELTFDYNPGSEKVDHVDPQAVACLCGESNCRGQLWPNQRKGTR</sequence>
<accession>A0A2I2FT55</accession>
<dbReference type="InterPro" id="IPR003616">
    <property type="entry name" value="Post-SET_dom"/>
</dbReference>
<dbReference type="EMBL" id="MSFO01000010">
    <property type="protein sequence ID" value="PLB43791.1"/>
    <property type="molecule type" value="Genomic_DNA"/>
</dbReference>
<reference evidence="11 12" key="1">
    <citation type="submission" date="2016-12" db="EMBL/GenBank/DDBJ databases">
        <title>The genomes of Aspergillus section Nigri reveals drivers in fungal speciation.</title>
        <authorList>
            <consortium name="DOE Joint Genome Institute"/>
            <person name="Vesth T.C."/>
            <person name="Nybo J."/>
            <person name="Theobald S."/>
            <person name="Brandl J."/>
            <person name="Frisvad J.C."/>
            <person name="Nielsen K.F."/>
            <person name="Lyhne E.K."/>
            <person name="Kogle M.E."/>
            <person name="Kuo A."/>
            <person name="Riley R."/>
            <person name="Clum A."/>
            <person name="Nolan M."/>
            <person name="Lipzen A."/>
            <person name="Salamov A."/>
            <person name="Henrissat B."/>
            <person name="Wiebenga A."/>
            <person name="De Vries R.P."/>
            <person name="Grigoriev I.V."/>
            <person name="Mortensen U.H."/>
            <person name="Andersen M.R."/>
            <person name="Baker S.E."/>
        </authorList>
    </citation>
    <scope>NUCLEOTIDE SEQUENCE [LARGE SCALE GENOMIC DNA]</scope>
    <source>
        <strain evidence="11 12">IBT 23096</strain>
    </source>
</reference>
<feature type="domain" description="SET" evidence="8">
    <location>
        <begin position="227"/>
        <end position="356"/>
    </location>
</feature>
<dbReference type="PANTHER" id="PTHR46223:SF3">
    <property type="entry name" value="HISTONE-LYSINE N-METHYLTRANSFERASE SET-23"/>
    <property type="match status" value="1"/>
</dbReference>
<comment type="subcellular location">
    <subcellularLocation>
        <location evidence="1">Chromosome</location>
    </subcellularLocation>
</comment>
<evidence type="ECO:0000256" key="5">
    <source>
        <dbReference type="ARBA" id="ARBA00022691"/>
    </source>
</evidence>
<dbReference type="STRING" id="1392250.A0A2I2FT55"/>
<dbReference type="GO" id="GO:0005694">
    <property type="term" value="C:chromosome"/>
    <property type="evidence" value="ECO:0007669"/>
    <property type="project" value="UniProtKB-SubCell"/>
</dbReference>
<evidence type="ECO:0000313" key="12">
    <source>
        <dbReference type="Proteomes" id="UP000234275"/>
    </source>
</evidence>
<comment type="caution">
    <text evidence="11">The sequence shown here is derived from an EMBL/GenBank/DDBJ whole genome shotgun (WGS) entry which is preliminary data.</text>
</comment>
<dbReference type="AlphaFoldDB" id="A0A2I2FT55"/>
<dbReference type="InterPro" id="IPR050973">
    <property type="entry name" value="H3K9_Histone-Lys_N-MTase"/>
</dbReference>
<dbReference type="GO" id="GO:0005634">
    <property type="term" value="C:nucleus"/>
    <property type="evidence" value="ECO:0007669"/>
    <property type="project" value="InterPro"/>
</dbReference>
<evidence type="ECO:0000256" key="2">
    <source>
        <dbReference type="ARBA" id="ARBA00022454"/>
    </source>
</evidence>
<evidence type="ECO:0000256" key="1">
    <source>
        <dbReference type="ARBA" id="ARBA00004286"/>
    </source>
</evidence>
<dbReference type="GO" id="GO:0008270">
    <property type="term" value="F:zinc ion binding"/>
    <property type="evidence" value="ECO:0007669"/>
    <property type="project" value="InterPro"/>
</dbReference>
<dbReference type="InterPro" id="IPR001214">
    <property type="entry name" value="SET_dom"/>
</dbReference>
<dbReference type="Pfam" id="PF00856">
    <property type="entry name" value="SET"/>
    <property type="match status" value="1"/>
</dbReference>
<dbReference type="Proteomes" id="UP000234275">
    <property type="component" value="Unassembled WGS sequence"/>
</dbReference>
<evidence type="ECO:0000256" key="7">
    <source>
        <dbReference type="ARBA" id="ARBA00022833"/>
    </source>
</evidence>
<evidence type="ECO:0000313" key="11">
    <source>
        <dbReference type="EMBL" id="PLB43791.1"/>
    </source>
</evidence>
<dbReference type="InterPro" id="IPR007728">
    <property type="entry name" value="Pre-SET_dom"/>
</dbReference>
<dbReference type="OrthoDB" id="308383at2759"/>
<keyword evidence="6" id="KW-0479">Metal-binding</keyword>
<dbReference type="PROSITE" id="PS50867">
    <property type="entry name" value="PRE_SET"/>
    <property type="match status" value="1"/>
</dbReference>
<dbReference type="VEuPathDB" id="FungiDB:P170DRAFT_368535"/>
<evidence type="ECO:0000256" key="6">
    <source>
        <dbReference type="ARBA" id="ARBA00022723"/>
    </source>
</evidence>
<evidence type="ECO:0000259" key="8">
    <source>
        <dbReference type="PROSITE" id="PS50280"/>
    </source>
</evidence>
<evidence type="ECO:0000256" key="4">
    <source>
        <dbReference type="ARBA" id="ARBA00022679"/>
    </source>
</evidence>
<dbReference type="PANTHER" id="PTHR46223">
    <property type="entry name" value="HISTONE-LYSINE N-METHYLTRANSFERASE SUV39H"/>
    <property type="match status" value="1"/>
</dbReference>
<dbReference type="PROSITE" id="PS50868">
    <property type="entry name" value="POST_SET"/>
    <property type="match status" value="1"/>
</dbReference>
<dbReference type="GO" id="GO:0032259">
    <property type="term" value="P:methylation"/>
    <property type="evidence" value="ECO:0007669"/>
    <property type="project" value="UniProtKB-KW"/>
</dbReference>
<dbReference type="RefSeq" id="XP_024699093.1">
    <property type="nucleotide sequence ID" value="XM_024844864.1"/>
</dbReference>
<dbReference type="GO" id="GO:0042054">
    <property type="term" value="F:histone methyltransferase activity"/>
    <property type="evidence" value="ECO:0007669"/>
    <property type="project" value="InterPro"/>
</dbReference>
<dbReference type="InterPro" id="IPR046341">
    <property type="entry name" value="SET_dom_sf"/>
</dbReference>
<feature type="domain" description="Pre-SET" evidence="9">
    <location>
        <begin position="150"/>
        <end position="224"/>
    </location>
</feature>
<feature type="domain" description="Post-SET" evidence="10">
    <location>
        <begin position="368"/>
        <end position="384"/>
    </location>
</feature>
<dbReference type="Pfam" id="PF05033">
    <property type="entry name" value="Pre-SET"/>
    <property type="match status" value="1"/>
</dbReference>
<protein>
    <submittedName>
        <fullName evidence="11">Histone H3 methyltransferase SUV39H1/Clr4</fullName>
    </submittedName>
</protein>
<gene>
    <name evidence="11" type="ORF">P170DRAFT_368535</name>
</gene>
<keyword evidence="2" id="KW-0158">Chromosome</keyword>
<keyword evidence="7" id="KW-0862">Zinc</keyword>
<name>A0A2I2FT55_9EURO</name>
<dbReference type="SMART" id="SM00317">
    <property type="entry name" value="SET"/>
    <property type="match status" value="1"/>
</dbReference>
<keyword evidence="3 11" id="KW-0489">Methyltransferase</keyword>
<evidence type="ECO:0000259" key="10">
    <source>
        <dbReference type="PROSITE" id="PS50868"/>
    </source>
</evidence>
<proteinExistence type="predicted"/>
<organism evidence="11 12">
    <name type="scientific">Aspergillus steynii IBT 23096</name>
    <dbReference type="NCBI Taxonomy" id="1392250"/>
    <lineage>
        <taxon>Eukaryota</taxon>
        <taxon>Fungi</taxon>
        <taxon>Dikarya</taxon>
        <taxon>Ascomycota</taxon>
        <taxon>Pezizomycotina</taxon>
        <taxon>Eurotiomycetes</taxon>
        <taxon>Eurotiomycetidae</taxon>
        <taxon>Eurotiales</taxon>
        <taxon>Aspergillaceae</taxon>
        <taxon>Aspergillus</taxon>
        <taxon>Aspergillus subgen. Circumdati</taxon>
    </lineage>
</organism>
<keyword evidence="5" id="KW-0949">S-adenosyl-L-methionine</keyword>
<feature type="non-terminal residue" evidence="11">
    <location>
        <position position="1"/>
    </location>
</feature>
<dbReference type="PROSITE" id="PS50280">
    <property type="entry name" value="SET"/>
    <property type="match status" value="1"/>
</dbReference>
<keyword evidence="12" id="KW-1185">Reference proteome</keyword>
<keyword evidence="4 11" id="KW-0808">Transferase</keyword>
<evidence type="ECO:0000259" key="9">
    <source>
        <dbReference type="PROSITE" id="PS50867"/>
    </source>
</evidence>
<evidence type="ECO:0000256" key="3">
    <source>
        <dbReference type="ARBA" id="ARBA00022603"/>
    </source>
</evidence>
<dbReference type="GeneID" id="36552564"/>
<dbReference type="SUPFAM" id="SSF82199">
    <property type="entry name" value="SET domain"/>
    <property type="match status" value="1"/>
</dbReference>